<evidence type="ECO:0000313" key="1">
    <source>
        <dbReference type="EMBL" id="CAK5030879.1"/>
    </source>
</evidence>
<gene>
    <name evidence="1" type="ORF">MENTE1834_LOCUS7352</name>
</gene>
<organism evidence="1 2">
    <name type="scientific">Meloidogyne enterolobii</name>
    <name type="common">Root-knot nematode worm</name>
    <name type="synonym">Meloidogyne mayaguensis</name>
    <dbReference type="NCBI Taxonomy" id="390850"/>
    <lineage>
        <taxon>Eukaryota</taxon>
        <taxon>Metazoa</taxon>
        <taxon>Ecdysozoa</taxon>
        <taxon>Nematoda</taxon>
        <taxon>Chromadorea</taxon>
        <taxon>Rhabditida</taxon>
        <taxon>Tylenchina</taxon>
        <taxon>Tylenchomorpha</taxon>
        <taxon>Tylenchoidea</taxon>
        <taxon>Meloidogynidae</taxon>
        <taxon>Meloidogyninae</taxon>
        <taxon>Meloidogyne</taxon>
    </lineage>
</organism>
<protein>
    <submittedName>
        <fullName evidence="1">Uncharacterized protein</fullName>
    </submittedName>
</protein>
<proteinExistence type="predicted"/>
<keyword evidence="2" id="KW-1185">Reference proteome</keyword>
<evidence type="ECO:0000313" key="2">
    <source>
        <dbReference type="Proteomes" id="UP001497535"/>
    </source>
</evidence>
<sequence length="111" mass="11864">MLCCDHYNVRPDIVTLGKALSGGLYPISAVLADDEIMLTIKPGQHGSTYGGNPLSAKIAIEALKIIKEENLCENASKMGNLLINELNKLPKNVVTSVRGKGLLCAIVINEC</sequence>
<reference evidence="1" key="1">
    <citation type="submission" date="2023-11" db="EMBL/GenBank/DDBJ databases">
        <authorList>
            <person name="Poullet M."/>
        </authorList>
    </citation>
    <scope>NUCLEOTIDE SEQUENCE</scope>
    <source>
        <strain evidence="1">E1834</strain>
    </source>
</reference>
<name>A0ACB0Y4T9_MELEN</name>
<dbReference type="EMBL" id="CAVMJV010000005">
    <property type="protein sequence ID" value="CAK5030879.1"/>
    <property type="molecule type" value="Genomic_DNA"/>
</dbReference>
<accession>A0ACB0Y4T9</accession>
<dbReference type="Proteomes" id="UP001497535">
    <property type="component" value="Unassembled WGS sequence"/>
</dbReference>
<comment type="caution">
    <text evidence="1">The sequence shown here is derived from an EMBL/GenBank/DDBJ whole genome shotgun (WGS) entry which is preliminary data.</text>
</comment>